<keyword evidence="2" id="KW-1185">Reference proteome</keyword>
<reference evidence="1 2" key="1">
    <citation type="submission" date="2020-06" db="EMBL/GenBank/DDBJ databases">
        <title>Frischella cerana isolated from Apis cerana gut homogenate.</title>
        <authorList>
            <person name="Wolter L.A."/>
            <person name="Suenami S."/>
            <person name="Miyazaki R."/>
        </authorList>
    </citation>
    <scope>NUCLEOTIDE SEQUENCE [LARGE SCALE GENOMIC DNA]</scope>
    <source>
        <strain evidence="1 2">Ac13</strain>
    </source>
</reference>
<dbReference type="Proteomes" id="UP000651208">
    <property type="component" value="Unassembled WGS sequence"/>
</dbReference>
<organism evidence="1 2">
    <name type="scientific">Frischella japonica</name>
    <dbReference type="NCBI Taxonomy" id="2741544"/>
    <lineage>
        <taxon>Bacteria</taxon>
        <taxon>Pseudomonadati</taxon>
        <taxon>Pseudomonadota</taxon>
        <taxon>Gammaproteobacteria</taxon>
        <taxon>Orbales</taxon>
        <taxon>Orbaceae</taxon>
        <taxon>Frischella</taxon>
    </lineage>
</organism>
<sequence length="107" mass="12540">MNNDKLYIMKNQIPTDKLVLNKLQNFAISTLAANDESVIFLPESVEYFSITELMKILNISTTKEIEYLIKKLELNQPKYRYLNATNKWLYSNKALNLLALYIRFKAS</sequence>
<accession>A0ABR7QVB7</accession>
<evidence type="ECO:0000313" key="1">
    <source>
        <dbReference type="EMBL" id="MBC9130153.1"/>
    </source>
</evidence>
<dbReference type="RefSeq" id="WP_187754597.1">
    <property type="nucleotide sequence ID" value="NZ_JABURY010000006.1"/>
</dbReference>
<name>A0ABR7QVB7_9GAMM</name>
<dbReference type="EMBL" id="JABURY010000006">
    <property type="protein sequence ID" value="MBC9130153.1"/>
    <property type="molecule type" value="Genomic_DNA"/>
</dbReference>
<comment type="caution">
    <text evidence="1">The sequence shown here is derived from an EMBL/GenBank/DDBJ whole genome shotgun (WGS) entry which is preliminary data.</text>
</comment>
<protein>
    <submittedName>
        <fullName evidence="1">Uncharacterized protein</fullName>
    </submittedName>
</protein>
<gene>
    <name evidence="1" type="ORF">FcAc13_02390</name>
</gene>
<proteinExistence type="predicted"/>
<evidence type="ECO:0000313" key="2">
    <source>
        <dbReference type="Proteomes" id="UP000651208"/>
    </source>
</evidence>